<name>A0A2R5GD17_9STRA</name>
<keyword evidence="1" id="KW-1133">Transmembrane helix</keyword>
<evidence type="ECO:0000313" key="2">
    <source>
        <dbReference type="EMBL" id="GBG28870.1"/>
    </source>
</evidence>
<evidence type="ECO:0000256" key="1">
    <source>
        <dbReference type="SAM" id="Phobius"/>
    </source>
</evidence>
<feature type="transmembrane region" description="Helical" evidence="1">
    <location>
        <begin position="237"/>
        <end position="255"/>
    </location>
</feature>
<dbReference type="AlphaFoldDB" id="A0A2R5GD17"/>
<evidence type="ECO:0000313" key="3">
    <source>
        <dbReference type="Proteomes" id="UP000241890"/>
    </source>
</evidence>
<organism evidence="2 3">
    <name type="scientific">Hondaea fermentalgiana</name>
    <dbReference type="NCBI Taxonomy" id="2315210"/>
    <lineage>
        <taxon>Eukaryota</taxon>
        <taxon>Sar</taxon>
        <taxon>Stramenopiles</taxon>
        <taxon>Bigyra</taxon>
        <taxon>Labyrinthulomycetes</taxon>
        <taxon>Thraustochytrida</taxon>
        <taxon>Thraustochytriidae</taxon>
        <taxon>Hondaea</taxon>
    </lineage>
</organism>
<accession>A0A2R5GD17</accession>
<reference evidence="2 3" key="1">
    <citation type="submission" date="2017-12" db="EMBL/GenBank/DDBJ databases">
        <title>Sequencing, de novo assembly and annotation of complete genome of a new Thraustochytrid species, strain FCC1311.</title>
        <authorList>
            <person name="Sedici K."/>
            <person name="Godart F."/>
            <person name="Aiese Cigliano R."/>
            <person name="Sanseverino W."/>
            <person name="Barakat M."/>
            <person name="Ortet P."/>
            <person name="Marechal E."/>
            <person name="Cagnac O."/>
            <person name="Amato A."/>
        </authorList>
    </citation>
    <scope>NUCLEOTIDE SEQUENCE [LARGE SCALE GENOMIC DNA]</scope>
</reference>
<dbReference type="InParanoid" id="A0A2R5GD17"/>
<keyword evidence="3" id="KW-1185">Reference proteome</keyword>
<dbReference type="EMBL" id="BEYU01000049">
    <property type="protein sequence ID" value="GBG28870.1"/>
    <property type="molecule type" value="Genomic_DNA"/>
</dbReference>
<feature type="transmembrane region" description="Helical" evidence="1">
    <location>
        <begin position="181"/>
        <end position="202"/>
    </location>
</feature>
<comment type="caution">
    <text evidence="2">The sequence shown here is derived from an EMBL/GenBank/DDBJ whole genome shotgun (WGS) entry which is preliminary data.</text>
</comment>
<sequence>MAKVLGAAVALGVAAAYVTPLALWLGLQKDPSEVQSLMAPWSKDSLLGSVDSWGVLAGGMLLLYNLSYVLTLHAKMPTTQMRVTGLMRILVGIALLYAHFELKAPNMNLIIAGNDITTGLFTVLIPTSAMSLIPNTLITAVLGAAFFFPELRAKIGPIFAKLAAAIPVAKVDPIVPDQLTLFVLGSFLMAIYATLPLVGALTMNTRCLRATGKVAAYTVFLFAVAYARSLISPEVAVAYGGAHAIAAALLLTFVPKEAMPTKKQKTI</sequence>
<feature type="transmembrane region" description="Helical" evidence="1">
    <location>
        <begin position="53"/>
        <end position="71"/>
    </location>
</feature>
<feature type="transmembrane region" description="Helical" evidence="1">
    <location>
        <begin position="214"/>
        <end position="231"/>
    </location>
</feature>
<proteinExistence type="predicted"/>
<feature type="transmembrane region" description="Helical" evidence="1">
    <location>
        <begin position="120"/>
        <end position="148"/>
    </location>
</feature>
<dbReference type="Proteomes" id="UP000241890">
    <property type="component" value="Unassembled WGS sequence"/>
</dbReference>
<gene>
    <name evidence="2" type="ORF">FCC1311_050912</name>
</gene>
<keyword evidence="1" id="KW-0812">Transmembrane</keyword>
<keyword evidence="1" id="KW-0472">Membrane</keyword>
<protein>
    <submittedName>
        <fullName evidence="2">Uncharacterized protein</fullName>
    </submittedName>
</protein>